<dbReference type="AlphaFoldDB" id="A0A2V1N1H3"/>
<protein>
    <recommendedName>
        <fullName evidence="3">NAD(P)-binding domain-containing protein</fullName>
    </recommendedName>
</protein>
<keyword evidence="2" id="KW-1185">Reference proteome</keyword>
<dbReference type="EMBL" id="QCXQ01000002">
    <property type="protein sequence ID" value="PWG00235.1"/>
    <property type="molecule type" value="Genomic_DNA"/>
</dbReference>
<comment type="caution">
    <text evidence="1">The sequence shown here is derived from an EMBL/GenBank/DDBJ whole genome shotgun (WGS) entry which is preliminary data.</text>
</comment>
<evidence type="ECO:0008006" key="3">
    <source>
        <dbReference type="Google" id="ProtNLM"/>
    </source>
</evidence>
<dbReference type="Proteomes" id="UP000245080">
    <property type="component" value="Unassembled WGS sequence"/>
</dbReference>
<dbReference type="Gene3D" id="3.40.50.720">
    <property type="entry name" value="NAD(P)-binding Rossmann-like Domain"/>
    <property type="match status" value="1"/>
</dbReference>
<gene>
    <name evidence="1" type="ORF">DCM90_04685</name>
</gene>
<accession>A0A2V1N1H3</accession>
<reference evidence="1 2" key="1">
    <citation type="journal article" date="2018" name="Int. J. Syst. Evol. Microbiol.">
        <title>Lactobacillus bambusae sp. nov., isolated from a traditional fermented Ma-bamboo shoots of Taiwan.</title>
        <authorList>
            <person name="Wang L.-T."/>
        </authorList>
    </citation>
    <scope>NUCLEOTIDE SEQUENCE [LARGE SCALE GENOMIC DNA]</scope>
    <source>
        <strain evidence="1 2">BS-W1</strain>
    </source>
</reference>
<name>A0A2V1N1H3_9LACO</name>
<organism evidence="1 2">
    <name type="scientific">Levilactobacillus bambusae</name>
    <dbReference type="NCBI Taxonomy" id="2024736"/>
    <lineage>
        <taxon>Bacteria</taxon>
        <taxon>Bacillati</taxon>
        <taxon>Bacillota</taxon>
        <taxon>Bacilli</taxon>
        <taxon>Lactobacillales</taxon>
        <taxon>Lactobacillaceae</taxon>
        <taxon>Levilactobacillus</taxon>
    </lineage>
</organism>
<dbReference type="RefSeq" id="WP_109250182.1">
    <property type="nucleotide sequence ID" value="NZ_QCXQ01000002.1"/>
</dbReference>
<evidence type="ECO:0000313" key="1">
    <source>
        <dbReference type="EMBL" id="PWG00235.1"/>
    </source>
</evidence>
<evidence type="ECO:0000313" key="2">
    <source>
        <dbReference type="Proteomes" id="UP000245080"/>
    </source>
</evidence>
<sequence>MKTILMVGQNVQALVRRATEILSQTTEIQITVYAPKTPELYGLTVDRLTFIEGTIDDAGALTASMLGQQAVYVDLAPEMPAWQVHHLLSAMQGAELNQVYVNGCVQQELEGQVHWFNRRRNQQTSVEWQQVMQQLTNGEINFTYWQGFQSDGQAIVSYGSADGRLQHATTQHPAMITDLVGDLNQGAA</sequence>
<proteinExistence type="predicted"/>